<evidence type="ECO:0000313" key="3">
    <source>
        <dbReference type="EMBL" id="TKC19562.1"/>
    </source>
</evidence>
<dbReference type="Gene3D" id="3.40.30.10">
    <property type="entry name" value="Glutaredoxin"/>
    <property type="match status" value="1"/>
</dbReference>
<dbReference type="RefSeq" id="WP_136830469.1">
    <property type="nucleotide sequence ID" value="NZ_SWBM01000001.1"/>
</dbReference>
<dbReference type="EMBL" id="SWBM01000001">
    <property type="protein sequence ID" value="TKC19562.1"/>
    <property type="molecule type" value="Genomic_DNA"/>
</dbReference>
<evidence type="ECO:0000259" key="2">
    <source>
        <dbReference type="PROSITE" id="PS51352"/>
    </source>
</evidence>
<dbReference type="Proteomes" id="UP000307756">
    <property type="component" value="Unassembled WGS sequence"/>
</dbReference>
<dbReference type="CDD" id="cd02966">
    <property type="entry name" value="TlpA_like_family"/>
    <property type="match status" value="1"/>
</dbReference>
<organism evidence="3 4">
    <name type="scientific">Robertmurraya kyonggiensis</name>
    <dbReference type="NCBI Taxonomy" id="1037680"/>
    <lineage>
        <taxon>Bacteria</taxon>
        <taxon>Bacillati</taxon>
        <taxon>Bacillota</taxon>
        <taxon>Bacilli</taxon>
        <taxon>Bacillales</taxon>
        <taxon>Bacillaceae</taxon>
        <taxon>Robertmurraya</taxon>
    </lineage>
</organism>
<dbReference type="InterPro" id="IPR013766">
    <property type="entry name" value="Thioredoxin_domain"/>
</dbReference>
<accession>A0A4U1DAK0</accession>
<dbReference type="PANTHER" id="PTHR42852:SF1">
    <property type="entry name" value="THIOREDOXIN-LIKE PROTEIN YNEN"/>
    <property type="match status" value="1"/>
</dbReference>
<dbReference type="InterPro" id="IPR017937">
    <property type="entry name" value="Thioredoxin_CS"/>
</dbReference>
<dbReference type="AlphaFoldDB" id="A0A4U1DAK0"/>
<dbReference type="Pfam" id="PF00578">
    <property type="entry name" value="AhpC-TSA"/>
    <property type="match status" value="1"/>
</dbReference>
<dbReference type="OrthoDB" id="25753at2"/>
<dbReference type="GO" id="GO:0016491">
    <property type="term" value="F:oxidoreductase activity"/>
    <property type="evidence" value="ECO:0007669"/>
    <property type="project" value="InterPro"/>
</dbReference>
<dbReference type="PROSITE" id="PS51352">
    <property type="entry name" value="THIOREDOXIN_2"/>
    <property type="match status" value="1"/>
</dbReference>
<sequence length="191" mass="22014">MKKILLIVAIIIGFLFIIDMTLLKENGLVENTTNEEKYDKLENPNDLPVGLDIEERPPFFELTTLAGEKISSEELKGKRVLLNFWATWCPPCKEEMPDMQKMYEEYKDEDVVVVGVNVTSTEKNREDVQEFAQKHQLTFPILMDEIGEVTHQYEILSFPTTYFIDSDGVIRSKVIGALSKEKMYAEMNLLP</sequence>
<gene>
    <name evidence="3" type="ORF">FA727_08480</name>
</gene>
<dbReference type="InterPro" id="IPR050553">
    <property type="entry name" value="Thioredoxin_ResA/DsbE_sf"/>
</dbReference>
<dbReference type="PROSITE" id="PS00194">
    <property type="entry name" value="THIOREDOXIN_1"/>
    <property type="match status" value="1"/>
</dbReference>
<keyword evidence="4" id="KW-1185">Reference proteome</keyword>
<proteinExistence type="predicted"/>
<dbReference type="InterPro" id="IPR036249">
    <property type="entry name" value="Thioredoxin-like_sf"/>
</dbReference>
<name>A0A4U1DAK0_9BACI</name>
<reference evidence="3 4" key="1">
    <citation type="journal article" date="2011" name="J. Microbiol.">
        <title>Bacillus kyonggiensis sp. nov., isolated from soil of a lettuce field.</title>
        <authorList>
            <person name="Dong K."/>
            <person name="Lee S."/>
        </authorList>
    </citation>
    <scope>NUCLEOTIDE SEQUENCE [LARGE SCALE GENOMIC DNA]</scope>
    <source>
        <strain evidence="3 4">NB22</strain>
    </source>
</reference>
<dbReference type="GO" id="GO:0016209">
    <property type="term" value="F:antioxidant activity"/>
    <property type="evidence" value="ECO:0007669"/>
    <property type="project" value="InterPro"/>
</dbReference>
<comment type="caution">
    <text evidence="3">The sequence shown here is derived from an EMBL/GenBank/DDBJ whole genome shotgun (WGS) entry which is preliminary data.</text>
</comment>
<feature type="domain" description="Thioredoxin" evidence="2">
    <location>
        <begin position="51"/>
        <end position="191"/>
    </location>
</feature>
<dbReference type="InterPro" id="IPR000866">
    <property type="entry name" value="AhpC/TSA"/>
</dbReference>
<evidence type="ECO:0000313" key="4">
    <source>
        <dbReference type="Proteomes" id="UP000307756"/>
    </source>
</evidence>
<dbReference type="SUPFAM" id="SSF52833">
    <property type="entry name" value="Thioredoxin-like"/>
    <property type="match status" value="1"/>
</dbReference>
<dbReference type="PANTHER" id="PTHR42852">
    <property type="entry name" value="THIOL:DISULFIDE INTERCHANGE PROTEIN DSBE"/>
    <property type="match status" value="1"/>
</dbReference>
<evidence type="ECO:0000256" key="1">
    <source>
        <dbReference type="ARBA" id="ARBA00023157"/>
    </source>
</evidence>
<keyword evidence="1" id="KW-1015">Disulfide bond</keyword>
<protein>
    <submittedName>
        <fullName evidence="3">TlpA family protein disulfide reductase</fullName>
    </submittedName>
</protein>